<keyword evidence="2" id="KW-1185">Reference proteome</keyword>
<dbReference type="Proteomes" id="UP000017746">
    <property type="component" value="Chromosome"/>
</dbReference>
<protein>
    <submittedName>
        <fullName evidence="1">Uncharacterized protein</fullName>
    </submittedName>
</protein>
<dbReference type="eggNOG" id="ENOG5032W2W">
    <property type="taxonomic scope" value="Bacteria"/>
</dbReference>
<reference evidence="1 2" key="1">
    <citation type="journal article" date="2014" name="J. Biotechnol.">
        <title>Complete genome sequence of the actinobacterium Actinoplanes friuliensis HAG 010964, producer of the lipopeptide antibiotic friulimycin.</title>
        <authorList>
            <person name="Ruckert C."/>
            <person name="Szczepanowski R."/>
            <person name="Albersmeier A."/>
            <person name="Goesmann A."/>
            <person name="Fischer N."/>
            <person name="Steinkamper A."/>
            <person name="Puhler A."/>
            <person name="Biener R."/>
            <person name="Schwartz D."/>
            <person name="Kalinowski J."/>
        </authorList>
    </citation>
    <scope>NUCLEOTIDE SEQUENCE [LARGE SCALE GENOMIC DNA]</scope>
    <source>
        <strain evidence="1 2">DSM 7358</strain>
    </source>
</reference>
<dbReference type="HOGENOM" id="CLU_125454_0_0_11"/>
<evidence type="ECO:0000313" key="2">
    <source>
        <dbReference type="Proteomes" id="UP000017746"/>
    </source>
</evidence>
<dbReference type="PATRIC" id="fig|1246995.3.peg.6444"/>
<proteinExistence type="predicted"/>
<dbReference type="OrthoDB" id="3254362at2"/>
<evidence type="ECO:0000313" key="1">
    <source>
        <dbReference type="EMBL" id="AGZ44627.1"/>
    </source>
</evidence>
<sequence>MEADDDRAAWHEQRRQAVAGHAAALEAGRAAEAAQAGELLTGFVRAAAERGLPPGPLSARSFDGGATYRTRLRGWYLKANRSVAVGDDGCFYVLTVPSSLRARFTGAEVSPSTPRLIVGAGGGDGETMPLAQLLQRRLDAGAVWP</sequence>
<accession>U5W6J7</accession>
<dbReference type="KEGG" id="afs:AFR_31835"/>
<gene>
    <name evidence="1" type="ORF">AFR_31835</name>
</gene>
<name>U5W6J7_9ACTN</name>
<dbReference type="RefSeq" id="WP_023560960.1">
    <property type="nucleotide sequence ID" value="NC_022657.1"/>
</dbReference>
<organism evidence="1 2">
    <name type="scientific">Actinoplanes friuliensis DSM 7358</name>
    <dbReference type="NCBI Taxonomy" id="1246995"/>
    <lineage>
        <taxon>Bacteria</taxon>
        <taxon>Bacillati</taxon>
        <taxon>Actinomycetota</taxon>
        <taxon>Actinomycetes</taxon>
        <taxon>Micromonosporales</taxon>
        <taxon>Micromonosporaceae</taxon>
        <taxon>Actinoplanes</taxon>
    </lineage>
</organism>
<dbReference type="STRING" id="1246995.AFR_31835"/>
<dbReference type="AlphaFoldDB" id="U5W6J7"/>
<dbReference type="EMBL" id="CP006272">
    <property type="protein sequence ID" value="AGZ44627.1"/>
    <property type="molecule type" value="Genomic_DNA"/>
</dbReference>